<dbReference type="Proteomes" id="UP000029844">
    <property type="component" value="Unassembled WGS sequence"/>
</dbReference>
<dbReference type="OrthoDB" id="308933at2"/>
<dbReference type="Pfam" id="PF13175">
    <property type="entry name" value="AAA_15"/>
    <property type="match status" value="2"/>
</dbReference>
<sequence length="593" mass="67947">MKISKVHIKNFRNITDVLLPMFGVTVIIGNNNSGKSNFLRAITLPLLSDDLGTGSKNLGWMDIGDKAKKNYYDYIKSNKKDLCAGVIDKDAFIEVTPTVSVVIDFRVDGAEGYAMKDFVVSFSDDGNANYQLAYSFSCKKPQELLNHVIGVLRASENEDLDDLKLNLLPIDLYSYSIYVPLKDKNLNYDNLRLLKYNSIAAERDDFSTSSSRLGSKPLVQLLNKKLPVSSMMHIEKEYARFFEQIKSHTGMEEILNWQEYSEVTNASEFFSKISILPNMPPMASLLSSVKLGYEESNLALQGLGHRNLILQLVIINSLMEASNALFSLLTVEEPEAHLCYSNQKIMNSFILNVVNKNDDLQLIYSTHSTQFLDKVDLSNIILLNNGEGYAFADEFEVEEMNYLSKNPNLDLFKLFYSRKCILVEGLTEELLIKSYFKTKQNTLSDIEVISFHKGFKKIIDIWLKLNKNTNNKLGIIRDFDNQKNAQLEHEKYNTHRNISIETTIEYTLENDIVAYKNNFDILKEYFHKNYEWENIETREQLSAKWIGGKAEVMLSFCQDMGNDDLKEFELPAHINKVIKFLEEKEEVGVAIED</sequence>
<evidence type="ECO:0000259" key="2">
    <source>
        <dbReference type="Pfam" id="PF20469"/>
    </source>
</evidence>
<dbReference type="AlphaFoldDB" id="A0A099W8T8"/>
<dbReference type="InterPro" id="IPR041685">
    <property type="entry name" value="AAA_GajA/Old/RecF-like"/>
</dbReference>
<dbReference type="GeneID" id="58717969"/>
<organism evidence="3 4">
    <name type="scientific">Listeria booriae</name>
    <dbReference type="NCBI Taxonomy" id="1552123"/>
    <lineage>
        <taxon>Bacteria</taxon>
        <taxon>Bacillati</taxon>
        <taxon>Bacillota</taxon>
        <taxon>Bacilli</taxon>
        <taxon>Bacillales</taxon>
        <taxon>Listeriaceae</taxon>
        <taxon>Listeria</taxon>
    </lineage>
</organism>
<evidence type="ECO:0000313" key="3">
    <source>
        <dbReference type="EMBL" id="KGL40490.1"/>
    </source>
</evidence>
<dbReference type="SUPFAM" id="SSF52540">
    <property type="entry name" value="P-loop containing nucleoside triphosphate hydrolases"/>
    <property type="match status" value="1"/>
</dbReference>
<gene>
    <name evidence="3" type="ORF">EP57_11410</name>
</gene>
<feature type="domain" description="OLD protein-like TOPRIM" evidence="2">
    <location>
        <begin position="415"/>
        <end position="480"/>
    </location>
</feature>
<feature type="domain" description="Endonuclease GajA/Old nuclease/RecF-like AAA" evidence="1">
    <location>
        <begin position="1"/>
        <end position="44"/>
    </location>
</feature>
<evidence type="ECO:0000259" key="1">
    <source>
        <dbReference type="Pfam" id="PF13175"/>
    </source>
</evidence>
<protein>
    <submittedName>
        <fullName evidence="3">Uncharacterized protein</fullName>
    </submittedName>
</protein>
<dbReference type="PANTHER" id="PTHR43581">
    <property type="entry name" value="ATP/GTP PHOSPHATASE"/>
    <property type="match status" value="1"/>
</dbReference>
<comment type="caution">
    <text evidence="3">The sequence shown here is derived from an EMBL/GenBank/DDBJ whole genome shotgun (WGS) entry which is preliminary data.</text>
</comment>
<dbReference type="Pfam" id="PF20469">
    <property type="entry name" value="OLD-like_TOPRIM"/>
    <property type="match status" value="1"/>
</dbReference>
<dbReference type="EMBL" id="JNFA01000024">
    <property type="protein sequence ID" value="KGL40490.1"/>
    <property type="molecule type" value="Genomic_DNA"/>
</dbReference>
<dbReference type="Gene3D" id="3.40.50.300">
    <property type="entry name" value="P-loop containing nucleotide triphosphate hydrolases"/>
    <property type="match status" value="1"/>
</dbReference>
<keyword evidence="4" id="KW-1185">Reference proteome</keyword>
<evidence type="ECO:0000313" key="4">
    <source>
        <dbReference type="Proteomes" id="UP000029844"/>
    </source>
</evidence>
<dbReference type="InterPro" id="IPR051396">
    <property type="entry name" value="Bact_Antivir_Def_Nuclease"/>
</dbReference>
<name>A0A099W8T8_9LIST</name>
<dbReference type="InterPro" id="IPR027417">
    <property type="entry name" value="P-loop_NTPase"/>
</dbReference>
<dbReference type="RefSeq" id="WP_036086737.1">
    <property type="nucleotide sequence ID" value="NZ_JAARWH010000001.1"/>
</dbReference>
<feature type="domain" description="Endonuclease GajA/Old nuclease/RecF-like AAA" evidence="1">
    <location>
        <begin position="240"/>
        <end position="371"/>
    </location>
</feature>
<dbReference type="InterPro" id="IPR034139">
    <property type="entry name" value="TOPRIM_OLD"/>
</dbReference>
<dbReference type="eggNOG" id="COG3593">
    <property type="taxonomic scope" value="Bacteria"/>
</dbReference>
<dbReference type="PANTHER" id="PTHR43581:SF4">
    <property type="entry name" value="ATP_GTP PHOSPHATASE"/>
    <property type="match status" value="1"/>
</dbReference>
<dbReference type="STRING" id="1552123.EP57_11410"/>
<proteinExistence type="predicted"/>
<reference evidence="3 4" key="1">
    <citation type="submission" date="2014-05" db="EMBL/GenBank/DDBJ databases">
        <title>Novel Listeriaceae from food processing environments.</title>
        <authorList>
            <person name="den Bakker H.C."/>
        </authorList>
    </citation>
    <scope>NUCLEOTIDE SEQUENCE [LARGE SCALE GENOMIC DNA]</scope>
    <source>
        <strain evidence="3 4">FSL A5-0281</strain>
    </source>
</reference>
<accession>A0A099W8T8</accession>